<dbReference type="GO" id="GO:0003677">
    <property type="term" value="F:DNA binding"/>
    <property type="evidence" value="ECO:0007669"/>
    <property type="project" value="UniProtKB-KW"/>
</dbReference>
<dbReference type="Gene3D" id="1.10.10.10">
    <property type="entry name" value="Winged helix-like DNA-binding domain superfamily/Winged helix DNA-binding domain"/>
    <property type="match status" value="1"/>
</dbReference>
<dbReference type="SUPFAM" id="SSF116726">
    <property type="entry name" value="TrkA C-terminal domain-like"/>
    <property type="match status" value="1"/>
</dbReference>
<evidence type="ECO:0000256" key="3">
    <source>
        <dbReference type="ARBA" id="ARBA00023163"/>
    </source>
</evidence>
<organism evidence="7 8">
    <name type="scientific">Desulfofundulus salinus</name>
    <dbReference type="NCBI Taxonomy" id="2419843"/>
    <lineage>
        <taxon>Bacteria</taxon>
        <taxon>Bacillati</taxon>
        <taxon>Bacillota</taxon>
        <taxon>Clostridia</taxon>
        <taxon>Eubacteriales</taxon>
        <taxon>Peptococcaceae</taxon>
        <taxon>Desulfofundulus</taxon>
    </lineage>
</organism>
<dbReference type="SMART" id="SM00345">
    <property type="entry name" value="HTH_GNTR"/>
    <property type="match status" value="1"/>
</dbReference>
<dbReference type="InterPro" id="IPR000524">
    <property type="entry name" value="Tscrpt_reg_HTH_GntR"/>
</dbReference>
<keyword evidence="1" id="KW-0805">Transcription regulation</keyword>
<dbReference type="Pfam" id="PF02080">
    <property type="entry name" value="TrkA_C"/>
    <property type="match status" value="1"/>
</dbReference>
<dbReference type="GO" id="GO:0006813">
    <property type="term" value="P:potassium ion transport"/>
    <property type="evidence" value="ECO:0007669"/>
    <property type="project" value="InterPro"/>
</dbReference>
<gene>
    <name evidence="7" type="ORF">D7024_10615</name>
</gene>
<reference evidence="7 8" key="1">
    <citation type="submission" date="2018-10" db="EMBL/GenBank/DDBJ databases">
        <authorList>
            <person name="Grouzdev D.S."/>
            <person name="Krutkina M.S."/>
            <person name="Tourova T.P."/>
            <person name="Nazina T.N."/>
        </authorList>
    </citation>
    <scope>NUCLEOTIDE SEQUENCE [LARGE SCALE GENOMIC DNA]</scope>
    <source>
        <strain evidence="7 8">435</strain>
    </source>
</reference>
<dbReference type="Pfam" id="PF00392">
    <property type="entry name" value="GntR"/>
    <property type="match status" value="1"/>
</dbReference>
<dbReference type="RefSeq" id="WP_121451780.1">
    <property type="nucleotide sequence ID" value="NZ_RBWE01000001.1"/>
</dbReference>
<comment type="caution">
    <text evidence="7">The sequence shown here is derived from an EMBL/GenBank/DDBJ whole genome shotgun (WGS) entry which is preliminary data.</text>
</comment>
<dbReference type="InterPro" id="IPR006037">
    <property type="entry name" value="RCK_C"/>
</dbReference>
<dbReference type="InterPro" id="IPR036390">
    <property type="entry name" value="WH_DNA-bd_sf"/>
</dbReference>
<dbReference type="GO" id="GO:0003700">
    <property type="term" value="F:DNA-binding transcription factor activity"/>
    <property type="evidence" value="ECO:0007669"/>
    <property type="project" value="InterPro"/>
</dbReference>
<name>A0A494WV76_9FIRM</name>
<proteinExistence type="predicted"/>
<dbReference type="PANTHER" id="PTHR30445">
    <property type="entry name" value="K(+)_H(+) ANTIPORTER SUBUNIT KHTT"/>
    <property type="match status" value="1"/>
</dbReference>
<dbReference type="AlphaFoldDB" id="A0A494WV76"/>
<accession>A0A494WV76</accession>
<dbReference type="Gene3D" id="3.30.70.1450">
    <property type="entry name" value="Regulator of K+ conductance, C-terminal domain"/>
    <property type="match status" value="1"/>
</dbReference>
<dbReference type="SUPFAM" id="SSF46785">
    <property type="entry name" value="Winged helix' DNA-binding domain"/>
    <property type="match status" value="1"/>
</dbReference>
<dbReference type="GO" id="GO:0008324">
    <property type="term" value="F:monoatomic cation transmembrane transporter activity"/>
    <property type="evidence" value="ECO:0007669"/>
    <property type="project" value="InterPro"/>
</dbReference>
<evidence type="ECO:0000259" key="6">
    <source>
        <dbReference type="PROSITE" id="PS51202"/>
    </source>
</evidence>
<evidence type="ECO:0000259" key="5">
    <source>
        <dbReference type="PROSITE" id="PS50949"/>
    </source>
</evidence>
<dbReference type="Proteomes" id="UP000271256">
    <property type="component" value="Unassembled WGS sequence"/>
</dbReference>
<dbReference type="PANTHER" id="PTHR30445:SF8">
    <property type="entry name" value="K(+)_H(+) ANTIPORTER SUBUNIT KHTT"/>
    <property type="match status" value="1"/>
</dbReference>
<evidence type="ECO:0000256" key="1">
    <source>
        <dbReference type="ARBA" id="ARBA00023015"/>
    </source>
</evidence>
<dbReference type="PROSITE" id="PS50949">
    <property type="entry name" value="HTH_GNTR"/>
    <property type="match status" value="1"/>
</dbReference>
<evidence type="ECO:0000256" key="2">
    <source>
        <dbReference type="ARBA" id="ARBA00023125"/>
    </source>
</evidence>
<protein>
    <submittedName>
        <fullName evidence="7">GntR family transcriptional regulator</fullName>
    </submittedName>
</protein>
<dbReference type="InterPro" id="IPR050144">
    <property type="entry name" value="AAE_transporter"/>
</dbReference>
<evidence type="ECO:0000256" key="4">
    <source>
        <dbReference type="SAM" id="Coils"/>
    </source>
</evidence>
<evidence type="ECO:0000313" key="7">
    <source>
        <dbReference type="EMBL" id="RKO67369.1"/>
    </source>
</evidence>
<sequence length="212" mass="23514">MESLGSHVLSRYATIAIDIATRIARGEYREGQKIFGRSTLAGKYNVSPETIRRALTLLQDTGIVQVSPGVGVVVKSQKAAEAFLAECGHRQVLRDMQERLHRLLRERDRINSEIEKLMNELLDYTFKMAGNLQRIEEIRVLPTSPLVGKSLAEAEFRAKTGSTILAIYRGGEEILSPQADTVIQAGDVLIVLAPPELKEQVYNLVNGTEAKQ</sequence>
<feature type="domain" description="RCK C-terminal" evidence="6">
    <location>
        <begin position="123"/>
        <end position="207"/>
    </location>
</feature>
<dbReference type="InterPro" id="IPR036388">
    <property type="entry name" value="WH-like_DNA-bd_sf"/>
</dbReference>
<feature type="coiled-coil region" evidence="4">
    <location>
        <begin position="93"/>
        <end position="120"/>
    </location>
</feature>
<dbReference type="InterPro" id="IPR036721">
    <property type="entry name" value="RCK_C_sf"/>
</dbReference>
<dbReference type="PROSITE" id="PS51202">
    <property type="entry name" value="RCK_C"/>
    <property type="match status" value="1"/>
</dbReference>
<keyword evidence="3" id="KW-0804">Transcription</keyword>
<dbReference type="EMBL" id="RBWE01000001">
    <property type="protein sequence ID" value="RKO67369.1"/>
    <property type="molecule type" value="Genomic_DNA"/>
</dbReference>
<dbReference type="OrthoDB" id="226679at2"/>
<dbReference type="CDD" id="cd07377">
    <property type="entry name" value="WHTH_GntR"/>
    <property type="match status" value="1"/>
</dbReference>
<keyword evidence="2" id="KW-0238">DNA-binding</keyword>
<feature type="domain" description="HTH gntR-type" evidence="5">
    <location>
        <begin position="9"/>
        <end position="77"/>
    </location>
</feature>
<keyword evidence="4" id="KW-0175">Coiled coil</keyword>
<evidence type="ECO:0000313" key="8">
    <source>
        <dbReference type="Proteomes" id="UP000271256"/>
    </source>
</evidence>
<keyword evidence="8" id="KW-1185">Reference proteome</keyword>